<keyword evidence="4" id="KW-0964">Secreted</keyword>
<accession>A0ABS2QZL6</accession>
<dbReference type="Pfam" id="PF00246">
    <property type="entry name" value="Peptidase_M14"/>
    <property type="match status" value="1"/>
</dbReference>
<feature type="active site" description="Proton donor/acceptor" evidence="10">
    <location>
        <position position="311"/>
    </location>
</feature>
<keyword evidence="14" id="KW-1185">Reference proteome</keyword>
<evidence type="ECO:0000256" key="1">
    <source>
        <dbReference type="ARBA" id="ARBA00001947"/>
    </source>
</evidence>
<evidence type="ECO:0000256" key="8">
    <source>
        <dbReference type="ARBA" id="ARBA00023026"/>
    </source>
</evidence>
<evidence type="ECO:0000256" key="6">
    <source>
        <dbReference type="ARBA" id="ARBA00022729"/>
    </source>
</evidence>
<comment type="caution">
    <text evidence="13">The sequence shown here is derived from an EMBL/GenBank/DDBJ whole genome shotgun (WGS) entry which is preliminary data.</text>
</comment>
<dbReference type="PROSITE" id="PS52035">
    <property type="entry name" value="PEPTIDASE_M14"/>
    <property type="match status" value="1"/>
</dbReference>
<dbReference type="Proteomes" id="UP000809829">
    <property type="component" value="Unassembled WGS sequence"/>
</dbReference>
<evidence type="ECO:0000256" key="3">
    <source>
        <dbReference type="ARBA" id="ARBA00005988"/>
    </source>
</evidence>
<comment type="similarity">
    <text evidence="3 10">Belongs to the peptidase M14 family.</text>
</comment>
<evidence type="ECO:0000256" key="4">
    <source>
        <dbReference type="ARBA" id="ARBA00022525"/>
    </source>
</evidence>
<feature type="domain" description="Peptidase M14" evidence="12">
    <location>
        <begin position="63"/>
        <end position="354"/>
    </location>
</feature>
<dbReference type="SMART" id="SM00631">
    <property type="entry name" value="Zn_pept"/>
    <property type="match status" value="1"/>
</dbReference>
<reference evidence="13 14" key="1">
    <citation type="submission" date="2021-01" db="EMBL/GenBank/DDBJ databases">
        <title>Genomic Encyclopedia of Type Strains, Phase IV (KMG-IV): sequencing the most valuable type-strain genomes for metagenomic binning, comparative biology and taxonomic classification.</title>
        <authorList>
            <person name="Goeker M."/>
        </authorList>
    </citation>
    <scope>NUCLEOTIDE SEQUENCE [LARGE SCALE GENOMIC DNA]</scope>
    <source>
        <strain evidence="13 14">DSM 104297</strain>
    </source>
</reference>
<dbReference type="RefSeq" id="WP_205187887.1">
    <property type="nucleotide sequence ID" value="NZ_JAFBFC010000004.1"/>
</dbReference>
<keyword evidence="9" id="KW-0325">Glycoprotein</keyword>
<evidence type="ECO:0000313" key="13">
    <source>
        <dbReference type="EMBL" id="MBM7703894.1"/>
    </source>
</evidence>
<dbReference type="EMBL" id="JAFBFC010000004">
    <property type="protein sequence ID" value="MBM7703894.1"/>
    <property type="molecule type" value="Genomic_DNA"/>
</dbReference>
<evidence type="ECO:0000256" key="7">
    <source>
        <dbReference type="ARBA" id="ARBA00022801"/>
    </source>
</evidence>
<comment type="subcellular location">
    <subcellularLocation>
        <location evidence="2">Secreted</location>
    </subcellularLocation>
</comment>
<comment type="cofactor">
    <cofactor evidence="1">
        <name>Zn(2+)</name>
        <dbReference type="ChEBI" id="CHEBI:29105"/>
    </cofactor>
</comment>
<sequence>MKKKMSNVTVLSLLTSSFLLASSVQAQTPYYGKTYTQPPQVAKLYPHVQVPEQTPAFTKEGEAFTTQEELLTYISKLEKKSNHLLVKSIGQSQRGLDIPALYFTTEKDFSPMSFSKKPTVWLQAQIHGNEPASGEAALVIAERLTGKLGKEVLKDVNVIVVPRINPDGSYDFTRTLASKDDGNRDHIKLENKEVQAIHQEFNRYSPEVVIDAHEYTPTEKAFNEIGILKYHDILLLSGKNLNIPEKLRTYSDEVFVNPTHQKLRNQGFSSDNYYTSGTSTPEQIELAEGGTDSRIGRNAFGLHPSISFLVESRGIGIGREDFPRRVAAQVSTHEHIIKTAAKHAKELKKLVRKERIELVKKGLRVGDDDQVIINSKPTEKQNMSLPFVNIEKGEVTNLPVKYFSSSDAVPILTRERPTAYIVKPEYANVAEKLKNQGIKGFALSHETKIPVQTYQVIKKEQGEKVEGIDLVNVETTLENKSVTLPKGTFVFPTAQPQTNLLSLSLEPESIDSYVTFGFMPAEVGEELPFYRFMLDDQKLK</sequence>
<evidence type="ECO:0000259" key="12">
    <source>
        <dbReference type="PROSITE" id="PS52035"/>
    </source>
</evidence>
<feature type="signal peptide" evidence="11">
    <location>
        <begin position="1"/>
        <end position="26"/>
    </location>
</feature>
<evidence type="ECO:0000256" key="10">
    <source>
        <dbReference type="PROSITE-ProRule" id="PRU01379"/>
    </source>
</evidence>
<dbReference type="PANTHER" id="PTHR11705:SF83">
    <property type="entry name" value="INACTIVE METALLOCARBOXYPEPTIDASE ECM14"/>
    <property type="match status" value="1"/>
</dbReference>
<keyword evidence="6 11" id="KW-0732">Signal</keyword>
<feature type="chain" id="PRO_5046975701" description="Peptidase M14 domain-containing protein" evidence="11">
    <location>
        <begin position="27"/>
        <end position="540"/>
    </location>
</feature>
<protein>
    <recommendedName>
        <fullName evidence="12">Peptidase M14 domain-containing protein</fullName>
    </recommendedName>
</protein>
<dbReference type="Gene3D" id="3.40.630.10">
    <property type="entry name" value="Zn peptidases"/>
    <property type="match status" value="1"/>
</dbReference>
<name>A0ABS2QZL6_9BACI</name>
<evidence type="ECO:0000256" key="2">
    <source>
        <dbReference type="ARBA" id="ARBA00004613"/>
    </source>
</evidence>
<organism evidence="13 14">
    <name type="scientific">Priestia iocasae</name>
    <dbReference type="NCBI Taxonomy" id="2291674"/>
    <lineage>
        <taxon>Bacteria</taxon>
        <taxon>Bacillati</taxon>
        <taxon>Bacillota</taxon>
        <taxon>Bacilli</taxon>
        <taxon>Bacillales</taxon>
        <taxon>Bacillaceae</taxon>
        <taxon>Priestia</taxon>
    </lineage>
</organism>
<evidence type="ECO:0000256" key="9">
    <source>
        <dbReference type="ARBA" id="ARBA00023180"/>
    </source>
</evidence>
<dbReference type="InterPro" id="IPR000834">
    <property type="entry name" value="Peptidase_M14"/>
</dbReference>
<evidence type="ECO:0000313" key="14">
    <source>
        <dbReference type="Proteomes" id="UP000809829"/>
    </source>
</evidence>
<proteinExistence type="inferred from homology"/>
<dbReference type="SUPFAM" id="SSF53187">
    <property type="entry name" value="Zn-dependent exopeptidases"/>
    <property type="match status" value="1"/>
</dbReference>
<dbReference type="CDD" id="cd06242">
    <property type="entry name" value="M14-like"/>
    <property type="match status" value="1"/>
</dbReference>
<gene>
    <name evidence="13" type="ORF">JOC83_002743</name>
</gene>
<evidence type="ECO:0000256" key="11">
    <source>
        <dbReference type="SAM" id="SignalP"/>
    </source>
</evidence>
<keyword evidence="7" id="KW-0378">Hydrolase</keyword>
<dbReference type="PANTHER" id="PTHR11705">
    <property type="entry name" value="PROTEASE FAMILY M14 CARBOXYPEPTIDASE A,B"/>
    <property type="match status" value="1"/>
</dbReference>
<keyword evidence="5" id="KW-0645">Protease</keyword>
<keyword evidence="8" id="KW-0843">Virulence</keyword>
<evidence type="ECO:0000256" key="5">
    <source>
        <dbReference type="ARBA" id="ARBA00022670"/>
    </source>
</evidence>